<dbReference type="EnsemblPlants" id="LPERR04G15100.1">
    <property type="protein sequence ID" value="LPERR04G15100.1"/>
    <property type="gene ID" value="LPERR04G15100"/>
</dbReference>
<dbReference type="HOGENOM" id="CLU_2870853_0_0_1"/>
<reference evidence="1 2" key="1">
    <citation type="submission" date="2012-08" db="EMBL/GenBank/DDBJ databases">
        <title>Oryza genome evolution.</title>
        <authorList>
            <person name="Wing R.A."/>
        </authorList>
    </citation>
    <scope>NUCLEOTIDE SEQUENCE</scope>
</reference>
<organism evidence="1 2">
    <name type="scientific">Leersia perrieri</name>
    <dbReference type="NCBI Taxonomy" id="77586"/>
    <lineage>
        <taxon>Eukaryota</taxon>
        <taxon>Viridiplantae</taxon>
        <taxon>Streptophyta</taxon>
        <taxon>Embryophyta</taxon>
        <taxon>Tracheophyta</taxon>
        <taxon>Spermatophyta</taxon>
        <taxon>Magnoliopsida</taxon>
        <taxon>Liliopsida</taxon>
        <taxon>Poales</taxon>
        <taxon>Poaceae</taxon>
        <taxon>BOP clade</taxon>
        <taxon>Oryzoideae</taxon>
        <taxon>Oryzeae</taxon>
        <taxon>Oryzinae</taxon>
        <taxon>Leersia</taxon>
    </lineage>
</organism>
<dbReference type="Proteomes" id="UP000032180">
    <property type="component" value="Chromosome 4"/>
</dbReference>
<reference evidence="1" key="3">
    <citation type="submission" date="2015-04" db="UniProtKB">
        <authorList>
            <consortium name="EnsemblPlants"/>
        </authorList>
    </citation>
    <scope>IDENTIFICATION</scope>
</reference>
<evidence type="ECO:0000313" key="1">
    <source>
        <dbReference type="EnsemblPlants" id="LPERR04G15100.1"/>
    </source>
</evidence>
<accession>A0A0D9W754</accession>
<protein>
    <submittedName>
        <fullName evidence="1">Uncharacterized protein</fullName>
    </submittedName>
</protein>
<dbReference type="Gramene" id="LPERR04G15100.1">
    <property type="protein sequence ID" value="LPERR04G15100.1"/>
    <property type="gene ID" value="LPERR04G15100"/>
</dbReference>
<sequence length="64" mass="7602">MTILASTSWIIWLTRNEFVFEDIVQRWKVLQKERVRGNLQNEMLRKARELKPSDVLPFDIEGVG</sequence>
<keyword evidence="2" id="KW-1185">Reference proteome</keyword>
<reference evidence="2" key="2">
    <citation type="submission" date="2013-12" db="EMBL/GenBank/DDBJ databases">
        <authorList>
            <person name="Yu Y."/>
            <person name="Lee S."/>
            <person name="de Baynast K."/>
            <person name="Wissotski M."/>
            <person name="Liu L."/>
            <person name="Talag J."/>
            <person name="Goicoechea J."/>
            <person name="Angelova A."/>
            <person name="Jetty R."/>
            <person name="Kudrna D."/>
            <person name="Golser W."/>
            <person name="Rivera L."/>
            <person name="Zhang J."/>
            <person name="Wing R."/>
        </authorList>
    </citation>
    <scope>NUCLEOTIDE SEQUENCE</scope>
</reference>
<evidence type="ECO:0000313" key="2">
    <source>
        <dbReference type="Proteomes" id="UP000032180"/>
    </source>
</evidence>
<name>A0A0D9W754_9ORYZ</name>
<proteinExistence type="predicted"/>
<dbReference type="AlphaFoldDB" id="A0A0D9W754"/>